<comment type="similarity">
    <text evidence="7">Belongs to the binding-protein-dependent transport system permease family.</text>
</comment>
<organism evidence="10 11">
    <name type="scientific">Aporhodopirellula aestuarii</name>
    <dbReference type="NCBI Taxonomy" id="2950107"/>
    <lineage>
        <taxon>Bacteria</taxon>
        <taxon>Pseudomonadati</taxon>
        <taxon>Planctomycetota</taxon>
        <taxon>Planctomycetia</taxon>
        <taxon>Pirellulales</taxon>
        <taxon>Pirellulaceae</taxon>
        <taxon>Aporhodopirellula</taxon>
    </lineage>
</organism>
<feature type="transmembrane region" description="Helical" evidence="7">
    <location>
        <begin position="148"/>
        <end position="167"/>
    </location>
</feature>
<reference evidence="10 11" key="1">
    <citation type="journal article" date="2022" name="Syst. Appl. Microbiol.">
        <title>Rhodopirellula aestuarii sp. nov., a novel member of the genus Rhodopirellula isolated from brackish sediments collected in the Tagus River estuary, Portugal.</title>
        <authorList>
            <person name="Vitorino I.R."/>
            <person name="Klimek D."/>
            <person name="Calusinska M."/>
            <person name="Lobo-da-Cunha A."/>
            <person name="Vasconcelos V."/>
            <person name="Lage O.M."/>
        </authorList>
    </citation>
    <scope>NUCLEOTIDE SEQUENCE [LARGE SCALE GENOMIC DNA]</scope>
    <source>
        <strain evidence="10 11">ICT_H3.1</strain>
    </source>
</reference>
<evidence type="ECO:0000256" key="2">
    <source>
        <dbReference type="ARBA" id="ARBA00022448"/>
    </source>
</evidence>
<keyword evidence="6 7" id="KW-0472">Membrane</keyword>
<feature type="transmembrane region" description="Helical" evidence="7">
    <location>
        <begin position="120"/>
        <end position="142"/>
    </location>
</feature>
<sequence length="281" mass="30939">MRSSDRTDNDRLPETSNKPGLNHRGWQDALFSTLSVTVVAVFGLLVWHLFVRIFDLPKILLPTPGQVAAAGWQRREELLMASWVTFYAAAVSLAVAILIGGVLSIIFSQSRMLRRAFFPYVIFLQTVPIVAIAPLLIIWSGYEFRTTVIAAVIICLFPIVNNITTGLQSCRTEHRDLFRLYGASRLQTLVRLQIPTSITYLLLGARISSGLAVIGAIVAEFFVSNGSVYVGLGALMTRWQGLSQTDALIAALGMSTLLGLALFGLVNGIGWLFFSRYTRVD</sequence>
<dbReference type="RefSeq" id="WP_250928933.1">
    <property type="nucleotide sequence ID" value="NZ_JAMQBK010000031.1"/>
</dbReference>
<feature type="region of interest" description="Disordered" evidence="8">
    <location>
        <begin position="1"/>
        <end position="20"/>
    </location>
</feature>
<dbReference type="PANTHER" id="PTHR30151">
    <property type="entry name" value="ALKANE SULFONATE ABC TRANSPORTER-RELATED, MEMBRANE SUBUNIT"/>
    <property type="match status" value="1"/>
</dbReference>
<feature type="transmembrane region" description="Helical" evidence="7">
    <location>
        <begin position="247"/>
        <end position="274"/>
    </location>
</feature>
<gene>
    <name evidence="10" type="ORF">NB063_11825</name>
</gene>
<dbReference type="CDD" id="cd06261">
    <property type="entry name" value="TM_PBP2"/>
    <property type="match status" value="1"/>
</dbReference>
<proteinExistence type="inferred from homology"/>
<feature type="transmembrane region" description="Helical" evidence="7">
    <location>
        <begin position="84"/>
        <end position="108"/>
    </location>
</feature>
<feature type="transmembrane region" description="Helical" evidence="7">
    <location>
        <begin position="213"/>
        <end position="235"/>
    </location>
</feature>
<feature type="domain" description="ABC transmembrane type-1" evidence="9">
    <location>
        <begin position="82"/>
        <end position="267"/>
    </location>
</feature>
<evidence type="ECO:0000256" key="7">
    <source>
        <dbReference type="RuleBase" id="RU363032"/>
    </source>
</evidence>
<dbReference type="InterPro" id="IPR035906">
    <property type="entry name" value="MetI-like_sf"/>
</dbReference>
<keyword evidence="4 7" id="KW-0812">Transmembrane</keyword>
<evidence type="ECO:0000313" key="11">
    <source>
        <dbReference type="Proteomes" id="UP001202961"/>
    </source>
</evidence>
<keyword evidence="2 7" id="KW-0813">Transport</keyword>
<keyword evidence="3" id="KW-1003">Cell membrane</keyword>
<dbReference type="Proteomes" id="UP001202961">
    <property type="component" value="Unassembled WGS sequence"/>
</dbReference>
<evidence type="ECO:0000256" key="8">
    <source>
        <dbReference type="SAM" id="MobiDB-lite"/>
    </source>
</evidence>
<dbReference type="EMBL" id="JAMQBK010000031">
    <property type="protein sequence ID" value="MCM2371295.1"/>
    <property type="molecule type" value="Genomic_DNA"/>
</dbReference>
<evidence type="ECO:0000256" key="4">
    <source>
        <dbReference type="ARBA" id="ARBA00022692"/>
    </source>
</evidence>
<dbReference type="Gene3D" id="1.10.3720.10">
    <property type="entry name" value="MetI-like"/>
    <property type="match status" value="1"/>
</dbReference>
<name>A0ABT0U368_9BACT</name>
<dbReference type="InterPro" id="IPR000515">
    <property type="entry name" value="MetI-like"/>
</dbReference>
<dbReference type="PANTHER" id="PTHR30151:SF41">
    <property type="entry name" value="ABC TRANSPORTER PERMEASE PROTEIN"/>
    <property type="match status" value="1"/>
</dbReference>
<dbReference type="PROSITE" id="PS50928">
    <property type="entry name" value="ABC_TM1"/>
    <property type="match status" value="1"/>
</dbReference>
<evidence type="ECO:0000256" key="1">
    <source>
        <dbReference type="ARBA" id="ARBA00004651"/>
    </source>
</evidence>
<dbReference type="SUPFAM" id="SSF161098">
    <property type="entry name" value="MetI-like"/>
    <property type="match status" value="1"/>
</dbReference>
<accession>A0ABT0U368</accession>
<keyword evidence="5 7" id="KW-1133">Transmembrane helix</keyword>
<feature type="transmembrane region" description="Helical" evidence="7">
    <location>
        <begin position="29"/>
        <end position="50"/>
    </location>
</feature>
<keyword evidence="11" id="KW-1185">Reference proteome</keyword>
<evidence type="ECO:0000256" key="5">
    <source>
        <dbReference type="ARBA" id="ARBA00022989"/>
    </source>
</evidence>
<dbReference type="Pfam" id="PF00528">
    <property type="entry name" value="BPD_transp_1"/>
    <property type="match status" value="1"/>
</dbReference>
<feature type="compositionally biased region" description="Basic and acidic residues" evidence="8">
    <location>
        <begin position="1"/>
        <end position="13"/>
    </location>
</feature>
<evidence type="ECO:0000259" key="9">
    <source>
        <dbReference type="PROSITE" id="PS50928"/>
    </source>
</evidence>
<evidence type="ECO:0000256" key="6">
    <source>
        <dbReference type="ARBA" id="ARBA00023136"/>
    </source>
</evidence>
<evidence type="ECO:0000256" key="3">
    <source>
        <dbReference type="ARBA" id="ARBA00022475"/>
    </source>
</evidence>
<protein>
    <submittedName>
        <fullName evidence="10">ABC transporter permease</fullName>
    </submittedName>
</protein>
<comment type="subcellular location">
    <subcellularLocation>
        <location evidence="1 7">Cell membrane</location>
        <topology evidence="1 7">Multi-pass membrane protein</topology>
    </subcellularLocation>
</comment>
<evidence type="ECO:0000313" key="10">
    <source>
        <dbReference type="EMBL" id="MCM2371295.1"/>
    </source>
</evidence>
<comment type="caution">
    <text evidence="10">The sequence shown here is derived from an EMBL/GenBank/DDBJ whole genome shotgun (WGS) entry which is preliminary data.</text>
</comment>